<evidence type="ECO:0000313" key="3">
    <source>
        <dbReference type="EMBL" id="QMU27288.1"/>
    </source>
</evidence>
<protein>
    <recommendedName>
        <fullName evidence="5">Chemotaxis protein CheC</fullName>
    </recommendedName>
</protein>
<evidence type="ECO:0000313" key="4">
    <source>
        <dbReference type="Proteomes" id="UP000514509"/>
    </source>
</evidence>
<dbReference type="PANTHER" id="PTHR43693:SF1">
    <property type="entry name" value="PROTEIN PHOSPHATASE CHEZ"/>
    <property type="match status" value="1"/>
</dbReference>
<evidence type="ECO:0000256" key="2">
    <source>
        <dbReference type="ARBA" id="ARBA00022801"/>
    </source>
</evidence>
<dbReference type="KEGG" id="add:HUW48_04230"/>
<reference evidence="3 4" key="1">
    <citation type="submission" date="2020-06" db="EMBL/GenBank/DDBJ databases">
        <authorList>
            <person name="Hwang Y.J."/>
        </authorList>
    </citation>
    <scope>NUCLEOTIDE SEQUENCE [LARGE SCALE GENOMIC DNA]</scope>
    <source>
        <strain evidence="3 4">KUDC8001</strain>
    </source>
</reference>
<dbReference type="EMBL" id="CP055153">
    <property type="protein sequence ID" value="QMU27288.1"/>
    <property type="molecule type" value="Genomic_DNA"/>
</dbReference>
<organism evidence="3 4">
    <name type="scientific">Adhaeribacter radiodurans</name>
    <dbReference type="NCBI Taxonomy" id="2745197"/>
    <lineage>
        <taxon>Bacteria</taxon>
        <taxon>Pseudomonadati</taxon>
        <taxon>Bacteroidota</taxon>
        <taxon>Cytophagia</taxon>
        <taxon>Cytophagales</taxon>
        <taxon>Hymenobacteraceae</taxon>
        <taxon>Adhaeribacter</taxon>
    </lineage>
</organism>
<dbReference type="GO" id="GO:0006935">
    <property type="term" value="P:chemotaxis"/>
    <property type="evidence" value="ECO:0007669"/>
    <property type="project" value="UniProtKB-KW"/>
</dbReference>
<name>A0A7L7L3B6_9BACT</name>
<dbReference type="AlphaFoldDB" id="A0A7L7L3B6"/>
<dbReference type="PANTHER" id="PTHR43693">
    <property type="entry name" value="PROTEIN PHOSPHATASE CHEZ"/>
    <property type="match status" value="1"/>
</dbReference>
<evidence type="ECO:0000256" key="1">
    <source>
        <dbReference type="ARBA" id="ARBA00022500"/>
    </source>
</evidence>
<dbReference type="GO" id="GO:0016787">
    <property type="term" value="F:hydrolase activity"/>
    <property type="evidence" value="ECO:0007669"/>
    <property type="project" value="UniProtKB-KW"/>
</dbReference>
<dbReference type="InterPro" id="IPR050992">
    <property type="entry name" value="CheZ_family_phosphatases"/>
</dbReference>
<gene>
    <name evidence="3" type="ORF">HUW48_04230</name>
</gene>
<dbReference type="SUPFAM" id="SSF103039">
    <property type="entry name" value="CheC-like"/>
    <property type="match status" value="1"/>
</dbReference>
<sequence>MYIVINELEKDVLREIINISLARAADSFADFSRKAVLLAVPEVKIIEPRVLPDVIDEFEDEYQIIRSEIEGELNGKTFLLFSEDQVEKLAEACLNNSSQINIKSKETLLLTISNIITQAIVDELHHLLQLKLQAGSPEALFENEQLPISYILEDLPAHQPFVIAIKTQFQKLVNPLELPLLIVFHANSVSKLLHILRQTNLYDFKLLQDKD</sequence>
<reference evidence="3 4" key="2">
    <citation type="submission" date="2020-08" db="EMBL/GenBank/DDBJ databases">
        <title>Adhaeribacter dokdonensis sp. nov., isolated from the rhizosphere of Elymus tsukushiensis, a plant native to the Dokdo Islands, Republic of Korea.</title>
        <authorList>
            <person name="Ghim S.Y."/>
        </authorList>
    </citation>
    <scope>NUCLEOTIDE SEQUENCE [LARGE SCALE GENOMIC DNA]</scope>
    <source>
        <strain evidence="3 4">KUDC8001</strain>
    </source>
</reference>
<proteinExistence type="predicted"/>
<keyword evidence="1" id="KW-0145">Chemotaxis</keyword>
<dbReference type="RefSeq" id="WP_182414484.1">
    <property type="nucleotide sequence ID" value="NZ_CP055153.1"/>
</dbReference>
<dbReference type="Proteomes" id="UP000514509">
    <property type="component" value="Chromosome"/>
</dbReference>
<accession>A0A7L7L3B6</accession>
<keyword evidence="4" id="KW-1185">Reference proteome</keyword>
<evidence type="ECO:0008006" key="5">
    <source>
        <dbReference type="Google" id="ProtNLM"/>
    </source>
</evidence>
<keyword evidence="2" id="KW-0378">Hydrolase</keyword>
<dbReference type="InterPro" id="IPR028976">
    <property type="entry name" value="CheC-like_sf"/>
</dbReference>
<dbReference type="Gene3D" id="3.40.1550.10">
    <property type="entry name" value="CheC-like"/>
    <property type="match status" value="1"/>
</dbReference>